<dbReference type="CDD" id="cd00640">
    <property type="entry name" value="Trp-synth-beta_II"/>
    <property type="match status" value="1"/>
</dbReference>
<organism evidence="4 5">
    <name type="scientific">Candidatus Intestinimonas merdavium</name>
    <dbReference type="NCBI Taxonomy" id="2838622"/>
    <lineage>
        <taxon>Bacteria</taxon>
        <taxon>Bacillati</taxon>
        <taxon>Bacillota</taxon>
        <taxon>Clostridia</taxon>
        <taxon>Eubacteriales</taxon>
        <taxon>Intestinimonas</taxon>
    </lineage>
</organism>
<dbReference type="InterPro" id="IPR001926">
    <property type="entry name" value="TrpB-like_PALP"/>
</dbReference>
<dbReference type="EC" id="4.3.1.15" evidence="4"/>
<proteinExistence type="predicted"/>
<evidence type="ECO:0000256" key="2">
    <source>
        <dbReference type="ARBA" id="ARBA00022898"/>
    </source>
</evidence>
<dbReference type="InterPro" id="IPR019871">
    <property type="entry name" value="DiNH2propionate_NH3-lyase_sub"/>
</dbReference>
<evidence type="ECO:0000259" key="3">
    <source>
        <dbReference type="Pfam" id="PF00291"/>
    </source>
</evidence>
<reference evidence="4" key="1">
    <citation type="journal article" date="2021" name="PeerJ">
        <title>Extensive microbial diversity within the chicken gut microbiome revealed by metagenomics and culture.</title>
        <authorList>
            <person name="Gilroy R."/>
            <person name="Ravi A."/>
            <person name="Getino M."/>
            <person name="Pursley I."/>
            <person name="Horton D.L."/>
            <person name="Alikhan N.F."/>
            <person name="Baker D."/>
            <person name="Gharbi K."/>
            <person name="Hall N."/>
            <person name="Watson M."/>
            <person name="Adriaenssens E.M."/>
            <person name="Foster-Nyarko E."/>
            <person name="Jarju S."/>
            <person name="Secka A."/>
            <person name="Antonio M."/>
            <person name="Oren A."/>
            <person name="Chaudhuri R.R."/>
            <person name="La Ragione R."/>
            <person name="Hildebrand F."/>
            <person name="Pallen M.J."/>
        </authorList>
    </citation>
    <scope>NUCLEOTIDE SEQUENCE</scope>
    <source>
        <strain evidence="4">CHK33-7979</strain>
    </source>
</reference>
<keyword evidence="2" id="KW-0663">Pyridoxal phosphate</keyword>
<dbReference type="Proteomes" id="UP000886824">
    <property type="component" value="Unassembled WGS sequence"/>
</dbReference>
<dbReference type="NCBIfam" id="TIGR01747">
    <property type="entry name" value="diampropi_NH3ly"/>
    <property type="match status" value="1"/>
</dbReference>
<sequence>MKDPIKWTDNHMPKSEDKNLAIMSLSNVAKARFFHSSFPQYSITPLARLDGMAKYLGLGGVYVKDESYRFGLNAFKVLGGSFAMAKYIAKEMGRDVSEMTYDYLTSEAFRKEFGQATFFTATDGNHGRGVAWAANKLGQKAVVHMPKGSSQSRYDNIAREGAQVTIEDVNYDDCVRMAAAEAEATEHGVIVQDTAWEGYEEIPSWIMQGYGTMANECADQLRQIGVNRPTHVFVQAGVGSLAGAVVGYFTNLYPNDPPKFVVMEARAADCLYQGALAGDGKPRIVTGDLQTIMAGLACGEPNTLSWDILRNHVSAFVSCPDLVSAKGMRMLGVPVKGDPVVISGESGAVGMGCLDAIMCDDTYKELREKLELDRFSQVLMFSTEGNTDPLKFRRVIWDGEYPTTDSPQHAY</sequence>
<dbReference type="NCBIfam" id="NF006058">
    <property type="entry name" value="PRK08206.1"/>
    <property type="match status" value="1"/>
</dbReference>
<evidence type="ECO:0000256" key="1">
    <source>
        <dbReference type="ARBA" id="ARBA00001933"/>
    </source>
</evidence>
<dbReference type="Pfam" id="PF00291">
    <property type="entry name" value="PALP"/>
    <property type="match status" value="1"/>
</dbReference>
<dbReference type="PANTHER" id="PTHR42937:SF1">
    <property type="entry name" value="DIAMINOPROPIONATE AMMONIA-LYASE"/>
    <property type="match status" value="1"/>
</dbReference>
<gene>
    <name evidence="4" type="primary">dpaL</name>
    <name evidence="4" type="ORF">H9826_08850</name>
</gene>
<dbReference type="PANTHER" id="PTHR42937">
    <property type="match status" value="1"/>
</dbReference>
<feature type="domain" description="Tryptophan synthase beta chain-like PALP" evidence="3">
    <location>
        <begin position="41"/>
        <end position="344"/>
    </location>
</feature>
<dbReference type="InterPro" id="IPR036052">
    <property type="entry name" value="TrpB-like_PALP_sf"/>
</dbReference>
<dbReference type="NCBIfam" id="TIGR03528">
    <property type="entry name" value="2_3_DAP_am_ly"/>
    <property type="match status" value="1"/>
</dbReference>
<dbReference type="Gene3D" id="3.40.50.1100">
    <property type="match status" value="3"/>
</dbReference>
<reference evidence="4" key="2">
    <citation type="submission" date="2021-04" db="EMBL/GenBank/DDBJ databases">
        <authorList>
            <person name="Gilroy R."/>
        </authorList>
    </citation>
    <scope>NUCLEOTIDE SEQUENCE</scope>
    <source>
        <strain evidence="4">CHK33-7979</strain>
    </source>
</reference>
<dbReference type="GO" id="GO:1901605">
    <property type="term" value="P:alpha-amino acid metabolic process"/>
    <property type="evidence" value="ECO:0007669"/>
    <property type="project" value="UniProtKB-ARBA"/>
</dbReference>
<evidence type="ECO:0000313" key="5">
    <source>
        <dbReference type="Proteomes" id="UP000886824"/>
    </source>
</evidence>
<protein>
    <submittedName>
        <fullName evidence="4">Diaminopropionate ammonia-lyase</fullName>
        <ecNumber evidence="4">4.3.1.15</ecNumber>
    </submittedName>
</protein>
<comment type="caution">
    <text evidence="4">The sequence shown here is derived from an EMBL/GenBank/DDBJ whole genome shotgun (WGS) entry which is preliminary data.</text>
</comment>
<evidence type="ECO:0000313" key="4">
    <source>
        <dbReference type="EMBL" id="HIY74064.1"/>
    </source>
</evidence>
<dbReference type="GO" id="GO:0030170">
    <property type="term" value="F:pyridoxal phosphate binding"/>
    <property type="evidence" value="ECO:0007669"/>
    <property type="project" value="InterPro"/>
</dbReference>
<name>A0A9D1Z4X3_9FIRM</name>
<dbReference type="AlphaFoldDB" id="A0A9D1Z4X3"/>
<dbReference type="EMBL" id="DXCX01000090">
    <property type="protein sequence ID" value="HIY74064.1"/>
    <property type="molecule type" value="Genomic_DNA"/>
</dbReference>
<accession>A0A9D1Z4X3</accession>
<keyword evidence="4" id="KW-0456">Lyase</keyword>
<comment type="cofactor">
    <cofactor evidence="1">
        <name>pyridoxal 5'-phosphate</name>
        <dbReference type="ChEBI" id="CHEBI:597326"/>
    </cofactor>
</comment>
<dbReference type="SUPFAM" id="SSF53686">
    <property type="entry name" value="Tryptophan synthase beta subunit-like PLP-dependent enzymes"/>
    <property type="match status" value="1"/>
</dbReference>
<dbReference type="InterPro" id="IPR010081">
    <property type="entry name" value="DiNH2opropionate_NH3_lyase"/>
</dbReference>
<dbReference type="GO" id="GO:0008838">
    <property type="term" value="F:diaminopropionate ammonia-lyase activity"/>
    <property type="evidence" value="ECO:0007669"/>
    <property type="project" value="UniProtKB-EC"/>
</dbReference>